<dbReference type="EMBL" id="GBXM01039168">
    <property type="protein sequence ID" value="JAH69409.1"/>
    <property type="molecule type" value="Transcribed_RNA"/>
</dbReference>
<reference evidence="1" key="2">
    <citation type="journal article" date="2015" name="Fish Shellfish Immunol.">
        <title>Early steps in the European eel (Anguilla anguilla)-Vibrio vulnificus interaction in the gills: Role of the RtxA13 toxin.</title>
        <authorList>
            <person name="Callol A."/>
            <person name="Pajuelo D."/>
            <person name="Ebbesson L."/>
            <person name="Teles M."/>
            <person name="MacKenzie S."/>
            <person name="Amaro C."/>
        </authorList>
    </citation>
    <scope>NUCLEOTIDE SEQUENCE</scope>
</reference>
<sequence length="18" mass="2220">MNPLFRFQPIVAGWLEDW</sequence>
<evidence type="ECO:0000313" key="1">
    <source>
        <dbReference type="EMBL" id="JAH69409.1"/>
    </source>
</evidence>
<proteinExistence type="predicted"/>
<dbReference type="AlphaFoldDB" id="A0A0E9UU60"/>
<accession>A0A0E9UU60</accession>
<name>A0A0E9UU60_ANGAN</name>
<organism evidence="1">
    <name type="scientific">Anguilla anguilla</name>
    <name type="common">European freshwater eel</name>
    <name type="synonym">Muraena anguilla</name>
    <dbReference type="NCBI Taxonomy" id="7936"/>
    <lineage>
        <taxon>Eukaryota</taxon>
        <taxon>Metazoa</taxon>
        <taxon>Chordata</taxon>
        <taxon>Craniata</taxon>
        <taxon>Vertebrata</taxon>
        <taxon>Euteleostomi</taxon>
        <taxon>Actinopterygii</taxon>
        <taxon>Neopterygii</taxon>
        <taxon>Teleostei</taxon>
        <taxon>Anguilliformes</taxon>
        <taxon>Anguillidae</taxon>
        <taxon>Anguilla</taxon>
    </lineage>
</organism>
<reference evidence="1" key="1">
    <citation type="submission" date="2014-11" db="EMBL/GenBank/DDBJ databases">
        <authorList>
            <person name="Amaro Gonzalez C."/>
        </authorList>
    </citation>
    <scope>NUCLEOTIDE SEQUENCE</scope>
</reference>
<protein>
    <submittedName>
        <fullName evidence="1">Uncharacterized protein</fullName>
    </submittedName>
</protein>